<dbReference type="PROSITE" id="PS50894">
    <property type="entry name" value="HPT"/>
    <property type="match status" value="1"/>
</dbReference>
<evidence type="ECO:0000256" key="1">
    <source>
        <dbReference type="ARBA" id="ARBA00000085"/>
    </source>
</evidence>
<dbReference type="Pfam" id="PF21623">
    <property type="entry name" value="HK_sensor_dom_bact"/>
    <property type="match status" value="1"/>
</dbReference>
<dbReference type="Gene3D" id="6.10.340.10">
    <property type="match status" value="1"/>
</dbReference>
<dbReference type="SMART" id="SM00086">
    <property type="entry name" value="PAC"/>
    <property type="match status" value="1"/>
</dbReference>
<dbReference type="SUPFAM" id="SSF47226">
    <property type="entry name" value="Histidine-containing phosphotransfer domain, HPT domain"/>
    <property type="match status" value="1"/>
</dbReference>
<dbReference type="Pfam" id="PF13188">
    <property type="entry name" value="PAS_8"/>
    <property type="match status" value="1"/>
</dbReference>
<feature type="domain" description="PAC" evidence="20">
    <location>
        <begin position="779"/>
        <end position="832"/>
    </location>
</feature>
<reference evidence="22 23" key="1">
    <citation type="submission" date="2024-06" db="EMBL/GenBank/DDBJ databases">
        <authorList>
            <person name="Li F."/>
        </authorList>
    </citation>
    <scope>NUCLEOTIDE SEQUENCE [LARGE SCALE GENOMIC DNA]</scope>
    <source>
        <strain evidence="22 23">GXAS 311</strain>
    </source>
</reference>
<keyword evidence="11 16" id="KW-1133">Transmembrane helix</keyword>
<dbReference type="SMART" id="SM00387">
    <property type="entry name" value="HATPase_c"/>
    <property type="match status" value="1"/>
</dbReference>
<keyword evidence="7 16" id="KW-0812">Transmembrane</keyword>
<dbReference type="InterPro" id="IPR005467">
    <property type="entry name" value="His_kinase_dom"/>
</dbReference>
<dbReference type="InterPro" id="IPR003594">
    <property type="entry name" value="HATPase_dom"/>
</dbReference>
<evidence type="ECO:0000256" key="6">
    <source>
        <dbReference type="ARBA" id="ARBA00022679"/>
    </source>
</evidence>
<evidence type="ECO:0000259" key="20">
    <source>
        <dbReference type="PROSITE" id="PS50113"/>
    </source>
</evidence>
<dbReference type="Gene3D" id="3.30.450.20">
    <property type="entry name" value="PAS domain"/>
    <property type="match status" value="3"/>
</dbReference>
<dbReference type="Pfam" id="PF00512">
    <property type="entry name" value="HisKA"/>
    <property type="match status" value="1"/>
</dbReference>
<dbReference type="InterPro" id="IPR000014">
    <property type="entry name" value="PAS"/>
</dbReference>
<keyword evidence="13 16" id="KW-0472">Membrane</keyword>
<dbReference type="InterPro" id="IPR011006">
    <property type="entry name" value="CheY-like_superfamily"/>
</dbReference>
<dbReference type="NCBIfam" id="TIGR00229">
    <property type="entry name" value="sensory_box"/>
    <property type="match status" value="1"/>
</dbReference>
<dbReference type="CDD" id="cd00088">
    <property type="entry name" value="HPT"/>
    <property type="match status" value="1"/>
</dbReference>
<keyword evidence="9" id="KW-0418">Kinase</keyword>
<accession>A0ABV2BYW4</accession>
<evidence type="ECO:0000256" key="16">
    <source>
        <dbReference type="SAM" id="Phobius"/>
    </source>
</evidence>
<feature type="transmembrane region" description="Helical" evidence="16">
    <location>
        <begin position="147"/>
        <end position="168"/>
    </location>
</feature>
<feature type="transmembrane region" description="Helical" evidence="16">
    <location>
        <begin position="69"/>
        <end position="90"/>
    </location>
</feature>
<evidence type="ECO:0000256" key="12">
    <source>
        <dbReference type="ARBA" id="ARBA00023012"/>
    </source>
</evidence>
<dbReference type="SUPFAM" id="SSF47384">
    <property type="entry name" value="Homodimeric domain of signal transducing histidine kinase"/>
    <property type="match status" value="1"/>
</dbReference>
<feature type="modified residue" description="4-aspartylphosphate" evidence="15">
    <location>
        <position position="1446"/>
    </location>
</feature>
<evidence type="ECO:0000256" key="3">
    <source>
        <dbReference type="ARBA" id="ARBA00012438"/>
    </source>
</evidence>
<dbReference type="PROSITE" id="PS50110">
    <property type="entry name" value="RESPONSE_REGULATORY"/>
    <property type="match status" value="2"/>
</dbReference>
<keyword evidence="23" id="KW-1185">Reference proteome</keyword>
<dbReference type="Gene3D" id="3.30.565.10">
    <property type="entry name" value="Histidine kinase-like ATPase, C-terminal domain"/>
    <property type="match status" value="1"/>
</dbReference>
<keyword evidence="10" id="KW-0067">ATP-binding</keyword>
<feature type="transmembrane region" description="Helical" evidence="16">
    <location>
        <begin position="110"/>
        <end position="131"/>
    </location>
</feature>
<keyword evidence="4" id="KW-1003">Cell membrane</keyword>
<evidence type="ECO:0000259" key="21">
    <source>
        <dbReference type="PROSITE" id="PS50894"/>
    </source>
</evidence>
<dbReference type="InterPro" id="IPR036641">
    <property type="entry name" value="HPT_dom_sf"/>
</dbReference>
<evidence type="ECO:0000256" key="2">
    <source>
        <dbReference type="ARBA" id="ARBA00004651"/>
    </source>
</evidence>
<feature type="domain" description="PAS" evidence="19">
    <location>
        <begin position="723"/>
        <end position="754"/>
    </location>
</feature>
<dbReference type="InterPro" id="IPR035965">
    <property type="entry name" value="PAS-like_dom_sf"/>
</dbReference>
<dbReference type="SMART" id="SM00388">
    <property type="entry name" value="HisKA"/>
    <property type="match status" value="1"/>
</dbReference>
<gene>
    <name evidence="22" type="ORF">ABVT43_18455</name>
</gene>
<evidence type="ECO:0000256" key="15">
    <source>
        <dbReference type="PROSITE-ProRule" id="PRU00169"/>
    </source>
</evidence>
<dbReference type="Pfam" id="PF00072">
    <property type="entry name" value="Response_reg"/>
    <property type="match status" value="2"/>
</dbReference>
<dbReference type="CDD" id="cd00130">
    <property type="entry name" value="PAS"/>
    <property type="match status" value="1"/>
</dbReference>
<evidence type="ECO:0000259" key="19">
    <source>
        <dbReference type="PROSITE" id="PS50112"/>
    </source>
</evidence>
<dbReference type="Proteomes" id="UP001548189">
    <property type="component" value="Unassembled WGS sequence"/>
</dbReference>
<dbReference type="SUPFAM" id="SSF52172">
    <property type="entry name" value="CheY-like"/>
    <property type="match status" value="2"/>
</dbReference>
<dbReference type="InterPro" id="IPR048760">
    <property type="entry name" value="VP0354-like_sensor_dom"/>
</dbReference>
<dbReference type="SUPFAM" id="SSF55781">
    <property type="entry name" value="GAF domain-like"/>
    <property type="match status" value="1"/>
</dbReference>
<evidence type="ECO:0000256" key="8">
    <source>
        <dbReference type="ARBA" id="ARBA00022741"/>
    </source>
</evidence>
<comment type="caution">
    <text evidence="22">The sequence shown here is derived from an EMBL/GenBank/DDBJ whole genome shotgun (WGS) entry which is preliminary data.</text>
</comment>
<dbReference type="InterPro" id="IPR003661">
    <property type="entry name" value="HisK_dim/P_dom"/>
</dbReference>
<dbReference type="Pfam" id="PF13426">
    <property type="entry name" value="PAS_9"/>
    <property type="match status" value="1"/>
</dbReference>
<evidence type="ECO:0000256" key="9">
    <source>
        <dbReference type="ARBA" id="ARBA00022777"/>
    </source>
</evidence>
<evidence type="ECO:0000313" key="22">
    <source>
        <dbReference type="EMBL" id="MET1257132.1"/>
    </source>
</evidence>
<dbReference type="PRINTS" id="PR00344">
    <property type="entry name" value="BCTRLSENSOR"/>
</dbReference>
<dbReference type="PROSITE" id="PS50112">
    <property type="entry name" value="PAS"/>
    <property type="match status" value="1"/>
</dbReference>
<dbReference type="CDD" id="cd00156">
    <property type="entry name" value="REC"/>
    <property type="match status" value="1"/>
</dbReference>
<dbReference type="InterPro" id="IPR029151">
    <property type="entry name" value="Sensor-like_sf"/>
</dbReference>
<keyword evidence="8" id="KW-0547">Nucleotide-binding</keyword>
<evidence type="ECO:0000256" key="11">
    <source>
        <dbReference type="ARBA" id="ARBA00022989"/>
    </source>
</evidence>
<feature type="modified residue" description="Phosphohistidine" evidence="14">
    <location>
        <position position="1764"/>
    </location>
</feature>
<dbReference type="SUPFAM" id="SSF55874">
    <property type="entry name" value="ATPase domain of HSP90 chaperone/DNA topoisomerase II/histidine kinase"/>
    <property type="match status" value="1"/>
</dbReference>
<dbReference type="InterPro" id="IPR004358">
    <property type="entry name" value="Sig_transdc_His_kin-like_C"/>
</dbReference>
<dbReference type="PROSITE" id="PS50113">
    <property type="entry name" value="PAC"/>
    <property type="match status" value="1"/>
</dbReference>
<feature type="transmembrane region" description="Helical" evidence="16">
    <location>
        <begin position="305"/>
        <end position="328"/>
    </location>
</feature>
<dbReference type="InterPro" id="IPR036890">
    <property type="entry name" value="HATPase_C_sf"/>
</dbReference>
<feature type="transmembrane region" description="Helical" evidence="16">
    <location>
        <begin position="188"/>
        <end position="205"/>
    </location>
</feature>
<dbReference type="InterPro" id="IPR001789">
    <property type="entry name" value="Sig_transdc_resp-reg_receiver"/>
</dbReference>
<sequence length="1908" mass="214679">MNLIGVDFSSVGSMANADSLTLSNLSNTQINNAIQGSLFHALLEWCAISITIIAAILSFIHFYIKKDLVVPIIGIALLCVAIVDSFHILAENQIINANSPHEDFIPFSWALSRIFNAGICILGIIINLSFIKQSKVNRLFSKSELRLLIGIAILFLSLTILSVDMAVISDSLPKTMHPEAFIVRPYDIVSLALFIFCSLLAYIWFKQSPSVFRFALFLSLIPAVATQIHMAFGSTSLFDNHFNIAHGLKILSYFILLIGITLDLIVIQTPAYIKNTLAKNKAEAKKNKPVEGTLLIGQAKIPQAIYMPGITFILSLLITCVVGISFYLDGQGMARKQQIETLEVESRIIAPYLEELYVNAAKDLQFLSNTPPINGIIESIEKGDDKNYQLWTARLNTIFSEKLRSKSRYLKIRYIGYSNSGKALVSVKKIFGRVKVMPPSQMQSYAGKEYMLENKRRLSGEVYFSKISLNRENNKIAIPVLPVIRVSTPIYSPSDGSLFGVVIINANFKDIIEELKKRISPDIKFYVANEEGDYLVHPDNEKQYGFEFSTDFKIQEEFPQIKTVFNSSSKQYFLSIDNQQTNKNTENIFNESGKSSVGFYSLLSLDKIGTQRKLRMLLTKDEEIFNNQIENFRNRSLLLGFGLAIIALTLSIVASRRLIGSITQMLNAMEAKNYQSTLAELPIEASDEVGVLARKFYNMIVLQQIKEKELNEQKFALDQHAIVAITDIKGNITFANQRFADISGYTIDELIGKNHRIINSGYHTTEFFRNMYKTISSGQVWQDDICNKSKSGEIYWVSTTIVPFMQDGKPESYIAIRDDITEKKKVEQKIEQNLITQNAILESIDNGILVTTFDGKIVLCNSRFNELWHIDADTFIFRDVNSLVKYISKQLRHPARIKEKLSLIEEQGDKSNLTVIELEDDRVFEHFTMLMNLQQGKRYLLHSFRDVTEKVKSERARDIHLENAQIKINLISIMSSMLPLVDKLKYAVANVSALRDVVDCSMGGVLLMQKDTNKLELACHYGELSEDFLNEKNMQNFIKNYCQYSIESTDVTVIRHNAAEASLIEIAANLADCGTYIIPILNKSSSIHNLIGIIFLFTNKNPDDSPERIAFLKEIAELISSEFLNQEVSQQIEFAREAAEESSRLKSEFLANMSHEIRTPMNGVLGMIGLLLKTPLNEDQRRKADLVQSNAQSLLTLINDILDFSKVEAGKLDLEIIDFDLRTMMGDFTEGMALKAQQKGLEIILDITQVEESMIKGDPGRIRQILTNLVGNAIKFTDSGEILIRASLEKSDDEYLTLTCLVSDTGIGISEKNQEKLFDAFKQADASMSRKYGGTGLGLAIVRQLCKLMHGDIEVSSKVNEGSQFKFHIQLLPSNLSKKVMPDVALNECLVLVVDDNDTNRSVLCEQLSHWGANVIEAESGARAMELCEEHYCSSTKKIFDVALLDMHMSDMSGAELGKCLQLDKRFSSIKLVMMTSMSSRGDARYFAKLGFSAYFPKPATTADLLDAIKIVVSGGDILTQASPLVTHHYLQSIRQYESGAMQKNEQSQLSLKWPEALNVLLVEDNYVNQEVAAGMLKEFNLQATIAMNGKEAIHLLKNHPSDKPFSLILMDCQMPVMDGYEATRKIRQGKAGERYKEIIIIAMTANAMKGDREKCIGAGMNDYIAKPVDAEHILSTISRYFSPSIDAEEKQRVLKAPIVLDDVAEQSNSQIWEKENVIKRLMGKEKLMYQLMRLFLSDIPKRINELELLIVQEEIYKAGRVAHAIKGVAGNVGGIKFEAEARKIEMLAKEEDLDSIVANFVLLKKEYHALENLFNQELEKYKSNQNDTKITLAELIPALQNLEKKLLNGDYIEDSETESLNGNVEDSQIQLMMDKLVKCIENFEHENAIDIIQQIITLHSNSVSGVN</sequence>
<dbReference type="PANTHER" id="PTHR45339">
    <property type="entry name" value="HYBRID SIGNAL TRANSDUCTION HISTIDINE KINASE J"/>
    <property type="match status" value="1"/>
</dbReference>
<keyword evidence="5 15" id="KW-0597">Phosphoprotein</keyword>
<evidence type="ECO:0000256" key="14">
    <source>
        <dbReference type="PROSITE-ProRule" id="PRU00110"/>
    </source>
</evidence>
<dbReference type="PROSITE" id="PS50109">
    <property type="entry name" value="HIS_KIN"/>
    <property type="match status" value="1"/>
</dbReference>
<dbReference type="CDD" id="cd17546">
    <property type="entry name" value="REC_hyHK_CKI1_RcsC-like"/>
    <property type="match status" value="1"/>
</dbReference>
<dbReference type="RefSeq" id="WP_353897715.1">
    <property type="nucleotide sequence ID" value="NZ_JBEVCJ010000036.1"/>
</dbReference>
<dbReference type="InterPro" id="IPR008207">
    <property type="entry name" value="Sig_transdc_His_kin_Hpt_dom"/>
</dbReference>
<dbReference type="InterPro" id="IPR036097">
    <property type="entry name" value="HisK_dim/P_sf"/>
</dbReference>
<dbReference type="CDD" id="cd00082">
    <property type="entry name" value="HisKA"/>
    <property type="match status" value="1"/>
</dbReference>
<evidence type="ECO:0000256" key="5">
    <source>
        <dbReference type="ARBA" id="ARBA00022553"/>
    </source>
</evidence>
<dbReference type="Gene3D" id="1.10.287.130">
    <property type="match status" value="1"/>
</dbReference>
<dbReference type="EMBL" id="JBEVCJ010000036">
    <property type="protein sequence ID" value="MET1257132.1"/>
    <property type="molecule type" value="Genomic_DNA"/>
</dbReference>
<dbReference type="EC" id="2.7.13.3" evidence="3"/>
<name>A0ABV2BYW4_9GAMM</name>
<evidence type="ECO:0000256" key="7">
    <source>
        <dbReference type="ARBA" id="ARBA00022692"/>
    </source>
</evidence>
<dbReference type="SMART" id="SM00091">
    <property type="entry name" value="PAS"/>
    <property type="match status" value="2"/>
</dbReference>
<feature type="domain" description="HPt" evidence="21">
    <location>
        <begin position="1725"/>
        <end position="1822"/>
    </location>
</feature>
<protein>
    <recommendedName>
        <fullName evidence="3">histidine kinase</fullName>
        <ecNumber evidence="3">2.7.13.3</ecNumber>
    </recommendedName>
</protein>
<evidence type="ECO:0000259" key="18">
    <source>
        <dbReference type="PROSITE" id="PS50110"/>
    </source>
</evidence>
<feature type="modified residue" description="4-aspartylphosphate" evidence="15">
    <location>
        <position position="1612"/>
    </location>
</feature>
<comment type="subcellular location">
    <subcellularLocation>
        <location evidence="2">Cell membrane</location>
        <topology evidence="2">Multi-pass membrane protein</topology>
    </subcellularLocation>
</comment>
<feature type="domain" description="Histidine kinase" evidence="17">
    <location>
        <begin position="1152"/>
        <end position="1373"/>
    </location>
</feature>
<dbReference type="Gene3D" id="3.40.50.2300">
    <property type="match status" value="2"/>
</dbReference>
<dbReference type="CDD" id="cd16922">
    <property type="entry name" value="HATPase_EvgS-ArcB-TorS-like"/>
    <property type="match status" value="1"/>
</dbReference>
<dbReference type="SUPFAM" id="SSF55785">
    <property type="entry name" value="PYP-like sensor domain (PAS domain)"/>
    <property type="match status" value="2"/>
</dbReference>
<feature type="transmembrane region" description="Helical" evidence="16">
    <location>
        <begin position="212"/>
        <end position="230"/>
    </location>
</feature>
<evidence type="ECO:0000313" key="23">
    <source>
        <dbReference type="Proteomes" id="UP001548189"/>
    </source>
</evidence>
<dbReference type="Pfam" id="PF02518">
    <property type="entry name" value="HATPase_c"/>
    <property type="match status" value="1"/>
</dbReference>
<keyword evidence="6" id="KW-0808">Transferase</keyword>
<evidence type="ECO:0000256" key="13">
    <source>
        <dbReference type="ARBA" id="ARBA00023136"/>
    </source>
</evidence>
<dbReference type="SMART" id="SM00448">
    <property type="entry name" value="REC"/>
    <property type="match status" value="2"/>
</dbReference>
<evidence type="ECO:0000256" key="10">
    <source>
        <dbReference type="ARBA" id="ARBA00022840"/>
    </source>
</evidence>
<feature type="transmembrane region" description="Helical" evidence="16">
    <location>
        <begin position="250"/>
        <end position="273"/>
    </location>
</feature>
<evidence type="ECO:0000259" key="17">
    <source>
        <dbReference type="PROSITE" id="PS50109"/>
    </source>
</evidence>
<comment type="catalytic activity">
    <reaction evidence="1">
        <text>ATP + protein L-histidine = ADP + protein N-phospho-L-histidine.</text>
        <dbReference type="EC" id="2.7.13.3"/>
    </reaction>
</comment>
<organism evidence="22 23">
    <name type="scientific">Aliikangiella maris</name>
    <dbReference type="NCBI Taxonomy" id="3162458"/>
    <lineage>
        <taxon>Bacteria</taxon>
        <taxon>Pseudomonadati</taxon>
        <taxon>Pseudomonadota</taxon>
        <taxon>Gammaproteobacteria</taxon>
        <taxon>Oceanospirillales</taxon>
        <taxon>Pleioneaceae</taxon>
        <taxon>Aliikangiella</taxon>
    </lineage>
</organism>
<feature type="domain" description="Response regulatory" evidence="18">
    <location>
        <begin position="1390"/>
        <end position="1513"/>
    </location>
</feature>
<dbReference type="PANTHER" id="PTHR45339:SF1">
    <property type="entry name" value="HYBRID SIGNAL TRANSDUCTION HISTIDINE KINASE J"/>
    <property type="match status" value="1"/>
</dbReference>
<dbReference type="Pfam" id="PF01627">
    <property type="entry name" value="Hpt"/>
    <property type="match status" value="1"/>
</dbReference>
<dbReference type="Gene3D" id="1.20.120.160">
    <property type="entry name" value="HPT domain"/>
    <property type="match status" value="1"/>
</dbReference>
<evidence type="ECO:0000256" key="4">
    <source>
        <dbReference type="ARBA" id="ARBA00022475"/>
    </source>
</evidence>
<keyword evidence="12" id="KW-0902">Two-component regulatory system</keyword>
<dbReference type="InterPro" id="IPR000700">
    <property type="entry name" value="PAS-assoc_C"/>
</dbReference>
<proteinExistence type="predicted"/>
<feature type="domain" description="Response regulatory" evidence="18">
    <location>
        <begin position="1559"/>
        <end position="1682"/>
    </location>
</feature>
<dbReference type="SUPFAM" id="SSF103190">
    <property type="entry name" value="Sensory domain-like"/>
    <property type="match status" value="1"/>
</dbReference>
<dbReference type="InterPro" id="IPR001610">
    <property type="entry name" value="PAC"/>
</dbReference>
<feature type="transmembrane region" description="Helical" evidence="16">
    <location>
        <begin position="42"/>
        <end position="62"/>
    </location>
</feature>